<keyword evidence="5 6" id="KW-0648">Protein biosynthesis</keyword>
<dbReference type="GO" id="GO:0005737">
    <property type="term" value="C:cytoplasm"/>
    <property type="evidence" value="ECO:0007669"/>
    <property type="project" value="UniProtKB-SubCell"/>
</dbReference>
<reference evidence="10 11" key="1">
    <citation type="submission" date="2016-10" db="EMBL/GenBank/DDBJ databases">
        <authorList>
            <person name="de Groot N.N."/>
        </authorList>
    </citation>
    <scope>NUCLEOTIDE SEQUENCE [LARGE SCALE GENOMIC DNA]</scope>
    <source>
        <strain evidence="11">L7-484,KACC 16230,DSM 25025</strain>
    </source>
</reference>
<dbReference type="PROSITE" id="PS01127">
    <property type="entry name" value="EF_TS_2"/>
    <property type="match status" value="1"/>
</dbReference>
<dbReference type="NCBIfam" id="TIGR00116">
    <property type="entry name" value="tsf"/>
    <property type="match status" value="1"/>
</dbReference>
<dbReference type="CDD" id="cd14275">
    <property type="entry name" value="UBA_EF-Ts"/>
    <property type="match status" value="1"/>
</dbReference>
<keyword evidence="11" id="KW-1185">Reference proteome</keyword>
<evidence type="ECO:0000256" key="6">
    <source>
        <dbReference type="HAMAP-Rule" id="MF_00050"/>
    </source>
</evidence>
<dbReference type="FunFam" id="1.10.8.10:FF:000001">
    <property type="entry name" value="Elongation factor Ts"/>
    <property type="match status" value="1"/>
</dbReference>
<dbReference type="EMBL" id="FNIT01000003">
    <property type="protein sequence ID" value="SDO11234.1"/>
    <property type="molecule type" value="Genomic_DNA"/>
</dbReference>
<evidence type="ECO:0000256" key="3">
    <source>
        <dbReference type="ARBA" id="ARBA00022490"/>
    </source>
</evidence>
<dbReference type="AlphaFoldDB" id="A0A1H0GWQ0"/>
<comment type="similarity">
    <text evidence="1 6 7">Belongs to the EF-Ts family.</text>
</comment>
<dbReference type="FunFam" id="1.10.286.20:FF:000001">
    <property type="entry name" value="Elongation factor Ts"/>
    <property type="match status" value="1"/>
</dbReference>
<dbReference type="InterPro" id="IPR018101">
    <property type="entry name" value="Transl_elong_Ts_CS"/>
</dbReference>
<protein>
    <recommendedName>
        <fullName evidence="2 6">Elongation factor Ts</fullName>
        <shortName evidence="6">EF-Ts</shortName>
    </recommendedName>
</protein>
<dbReference type="Gene3D" id="1.10.286.20">
    <property type="match status" value="1"/>
</dbReference>
<dbReference type="InterPro" id="IPR009060">
    <property type="entry name" value="UBA-like_sf"/>
</dbReference>
<keyword evidence="3 6" id="KW-0963">Cytoplasm</keyword>
<dbReference type="STRING" id="1166073.SAMN05192530_103383"/>
<dbReference type="SUPFAM" id="SSF54713">
    <property type="entry name" value="Elongation factor Ts (EF-Ts), dimerisation domain"/>
    <property type="match status" value="2"/>
</dbReference>
<dbReference type="HAMAP" id="MF_00050">
    <property type="entry name" value="EF_Ts"/>
    <property type="match status" value="1"/>
</dbReference>
<dbReference type="InterPro" id="IPR036402">
    <property type="entry name" value="EF-Ts_dimer_sf"/>
</dbReference>
<dbReference type="PANTHER" id="PTHR11741:SF0">
    <property type="entry name" value="ELONGATION FACTOR TS, MITOCHONDRIAL"/>
    <property type="match status" value="1"/>
</dbReference>
<sequence length="308" mass="32213">MTISASMVKDLREKTGAGMMDCKTALAETNGDMEAAIDWLRAKGIAKADKKSGRTAAEGLVGVASEGAKAVVVEVNSETDFVARNDAFQQLVRQTAEVALTTDGSVESVGAATNPTSGKSVTDTIKDAVATIGENMSLRRAAMLEVPQGVVATYIHNAAADGLGKLGVLVAIESAGDPVALNAFGRQVAMHVAATNPLALTDGEIDPTVVEREKAVFSEQARQSGKPENIIEKMVEGRLRKFYEEVVLLKQNFVINPDLTVEKALEAAAKDAGAPAKIVGFKRVALGEGVEREESDFAAEVAAAAGKK</sequence>
<name>A0A1H0GWQ0_9HYPH</name>
<dbReference type="InterPro" id="IPR001816">
    <property type="entry name" value="Transl_elong_EFTs/EF1B"/>
</dbReference>
<dbReference type="InterPro" id="IPR014039">
    <property type="entry name" value="Transl_elong_EFTs/EF1B_dimer"/>
</dbReference>
<dbReference type="Proteomes" id="UP000198793">
    <property type="component" value="Unassembled WGS sequence"/>
</dbReference>
<dbReference type="Gene3D" id="1.10.8.10">
    <property type="entry name" value="DNA helicase RuvA subunit, C-terminal domain"/>
    <property type="match status" value="1"/>
</dbReference>
<dbReference type="OrthoDB" id="9808348at2"/>
<feature type="domain" description="Translation elongation factor EFTs/EF1B dimerisation" evidence="9">
    <location>
        <begin position="70"/>
        <end position="288"/>
    </location>
</feature>
<organism evidence="10 11">
    <name type="scientific">Aureimonas jatrophae</name>
    <dbReference type="NCBI Taxonomy" id="1166073"/>
    <lineage>
        <taxon>Bacteria</taxon>
        <taxon>Pseudomonadati</taxon>
        <taxon>Pseudomonadota</taxon>
        <taxon>Alphaproteobacteria</taxon>
        <taxon>Hyphomicrobiales</taxon>
        <taxon>Aurantimonadaceae</taxon>
        <taxon>Aureimonas</taxon>
    </lineage>
</organism>
<comment type="function">
    <text evidence="6 7">Associates with the EF-Tu.GDP complex and induces the exchange of GDP to GTP. It remains bound to the aminoacyl-tRNA.EF-Tu.GTP complex up to the GTP hydrolysis stage on the ribosome.</text>
</comment>
<evidence type="ECO:0000256" key="2">
    <source>
        <dbReference type="ARBA" id="ARBA00016956"/>
    </source>
</evidence>
<dbReference type="SUPFAM" id="SSF46934">
    <property type="entry name" value="UBA-like"/>
    <property type="match status" value="1"/>
</dbReference>
<dbReference type="RefSeq" id="WP_090672428.1">
    <property type="nucleotide sequence ID" value="NZ_FNIT01000003.1"/>
</dbReference>
<dbReference type="GO" id="GO:0003746">
    <property type="term" value="F:translation elongation factor activity"/>
    <property type="evidence" value="ECO:0007669"/>
    <property type="project" value="UniProtKB-UniRule"/>
</dbReference>
<evidence type="ECO:0000259" key="9">
    <source>
        <dbReference type="Pfam" id="PF00889"/>
    </source>
</evidence>
<evidence type="ECO:0000256" key="4">
    <source>
        <dbReference type="ARBA" id="ARBA00022768"/>
    </source>
</evidence>
<comment type="subcellular location">
    <subcellularLocation>
        <location evidence="6 8">Cytoplasm</location>
    </subcellularLocation>
</comment>
<evidence type="ECO:0000256" key="5">
    <source>
        <dbReference type="ARBA" id="ARBA00022917"/>
    </source>
</evidence>
<evidence type="ECO:0000256" key="8">
    <source>
        <dbReference type="RuleBase" id="RU000643"/>
    </source>
</evidence>
<gene>
    <name evidence="6" type="primary">tsf</name>
    <name evidence="10" type="ORF">SAMN05192530_103383</name>
</gene>
<evidence type="ECO:0000313" key="11">
    <source>
        <dbReference type="Proteomes" id="UP000198793"/>
    </source>
</evidence>
<dbReference type="Gene3D" id="3.30.479.20">
    <property type="entry name" value="Elongation factor Ts, dimerisation domain"/>
    <property type="match status" value="2"/>
</dbReference>
<evidence type="ECO:0000313" key="10">
    <source>
        <dbReference type="EMBL" id="SDO11234.1"/>
    </source>
</evidence>
<keyword evidence="4 6" id="KW-0251">Elongation factor</keyword>
<accession>A0A1H0GWQ0</accession>
<evidence type="ECO:0000256" key="1">
    <source>
        <dbReference type="ARBA" id="ARBA00005532"/>
    </source>
</evidence>
<dbReference type="Pfam" id="PF00889">
    <property type="entry name" value="EF_TS"/>
    <property type="match status" value="1"/>
</dbReference>
<proteinExistence type="inferred from homology"/>
<evidence type="ECO:0000256" key="7">
    <source>
        <dbReference type="RuleBase" id="RU000642"/>
    </source>
</evidence>
<dbReference type="PANTHER" id="PTHR11741">
    <property type="entry name" value="ELONGATION FACTOR TS"/>
    <property type="match status" value="1"/>
</dbReference>
<feature type="region of interest" description="Involved in Mg(2+) ion dislocation from EF-Tu" evidence="6">
    <location>
        <begin position="79"/>
        <end position="82"/>
    </location>
</feature>